<dbReference type="InterPro" id="IPR025477">
    <property type="entry name" value="DUF4327"/>
</dbReference>
<sequence length="73" mass="8409">MIQSVQYSMALLEDEARQLVYKGAVSRSQPIYVLCQYIPAREWAGVECVLETNGFLLRDRVGDLIGREEWDND</sequence>
<accession>A0A951PAC5</accession>
<name>A0A951PAC5_9CYAN</name>
<evidence type="ECO:0000313" key="2">
    <source>
        <dbReference type="Proteomes" id="UP000707356"/>
    </source>
</evidence>
<dbReference type="AlphaFoldDB" id="A0A951PAC5"/>
<organism evidence="1 2">
    <name type="scientific">Pegethrix bostrychoides GSE-TBD4-15B</name>
    <dbReference type="NCBI Taxonomy" id="2839662"/>
    <lineage>
        <taxon>Bacteria</taxon>
        <taxon>Bacillati</taxon>
        <taxon>Cyanobacteriota</taxon>
        <taxon>Cyanophyceae</taxon>
        <taxon>Oculatellales</taxon>
        <taxon>Oculatellaceae</taxon>
        <taxon>Pegethrix</taxon>
    </lineage>
</organism>
<proteinExistence type="predicted"/>
<comment type="caution">
    <text evidence="1">The sequence shown here is derived from an EMBL/GenBank/DDBJ whole genome shotgun (WGS) entry which is preliminary data.</text>
</comment>
<gene>
    <name evidence="1" type="ORF">KME07_06080</name>
</gene>
<dbReference type="EMBL" id="JAHHHV010000027">
    <property type="protein sequence ID" value="MBW4464994.1"/>
    <property type="molecule type" value="Genomic_DNA"/>
</dbReference>
<reference evidence="1" key="1">
    <citation type="submission" date="2021-05" db="EMBL/GenBank/DDBJ databases">
        <authorList>
            <person name="Pietrasiak N."/>
            <person name="Ward R."/>
            <person name="Stajich J.E."/>
            <person name="Kurbessoian T."/>
        </authorList>
    </citation>
    <scope>NUCLEOTIDE SEQUENCE</scope>
    <source>
        <strain evidence="1">GSE-TBD4-15B</strain>
    </source>
</reference>
<reference evidence="1" key="2">
    <citation type="journal article" date="2022" name="Microbiol. Resour. Announc.">
        <title>Metagenome Sequencing to Explore Phylogenomics of Terrestrial Cyanobacteria.</title>
        <authorList>
            <person name="Ward R.D."/>
            <person name="Stajich J.E."/>
            <person name="Johansen J.R."/>
            <person name="Huntemann M."/>
            <person name="Clum A."/>
            <person name="Foster B."/>
            <person name="Foster B."/>
            <person name="Roux S."/>
            <person name="Palaniappan K."/>
            <person name="Varghese N."/>
            <person name="Mukherjee S."/>
            <person name="Reddy T.B.K."/>
            <person name="Daum C."/>
            <person name="Copeland A."/>
            <person name="Chen I.A."/>
            <person name="Ivanova N.N."/>
            <person name="Kyrpides N.C."/>
            <person name="Shapiro N."/>
            <person name="Eloe-Fadrosh E.A."/>
            <person name="Pietrasiak N."/>
        </authorList>
    </citation>
    <scope>NUCLEOTIDE SEQUENCE</scope>
    <source>
        <strain evidence="1">GSE-TBD4-15B</strain>
    </source>
</reference>
<dbReference type="Proteomes" id="UP000707356">
    <property type="component" value="Unassembled WGS sequence"/>
</dbReference>
<dbReference type="Pfam" id="PF14217">
    <property type="entry name" value="DUF4327"/>
    <property type="match status" value="1"/>
</dbReference>
<protein>
    <submittedName>
        <fullName evidence="1">DUF4327 family protein</fullName>
    </submittedName>
</protein>
<evidence type="ECO:0000313" key="1">
    <source>
        <dbReference type="EMBL" id="MBW4464994.1"/>
    </source>
</evidence>